<comment type="caution">
    <text evidence="1">The sequence shown here is derived from an EMBL/GenBank/DDBJ whole genome shotgun (WGS) entry which is preliminary data.</text>
</comment>
<gene>
    <name evidence="1" type="ORF">FNL38_10273</name>
</gene>
<dbReference type="PANTHER" id="PTHR48098:SF1">
    <property type="entry name" value="DIACYLGLYCEROL ACYLTRANSFERASE_MYCOLYLTRANSFERASE AG85A"/>
    <property type="match status" value="1"/>
</dbReference>
<dbReference type="InterPro" id="IPR050583">
    <property type="entry name" value="Mycobacterial_A85_antigen"/>
</dbReference>
<dbReference type="InterPro" id="IPR000801">
    <property type="entry name" value="Esterase-like"/>
</dbReference>
<reference evidence="1" key="1">
    <citation type="submission" date="2019-07" db="EMBL/GenBank/DDBJ databases">
        <title>Genomic Encyclopedia of Type Strains, Phase IV (KMG-IV): sequencing the most valuable type-strain genomes for metagenomic binning, comparative biology and taxonomic classification.</title>
        <authorList>
            <person name="Goeker M."/>
        </authorList>
    </citation>
    <scope>NUCLEOTIDE SEQUENCE</scope>
    <source>
        <strain evidence="1">DSM 44596</strain>
    </source>
</reference>
<name>A0A652YSR2_NOCGL</name>
<evidence type="ECO:0000313" key="1">
    <source>
        <dbReference type="EMBL" id="TYQ05944.1"/>
    </source>
</evidence>
<accession>A0A652YSR2</accession>
<dbReference type="Pfam" id="PF00756">
    <property type="entry name" value="Esterase"/>
    <property type="match status" value="1"/>
</dbReference>
<dbReference type="EMBL" id="VNIQ01000002">
    <property type="protein sequence ID" value="TYQ05944.1"/>
    <property type="molecule type" value="Genomic_DNA"/>
</dbReference>
<dbReference type="AlphaFoldDB" id="A0A652YSR2"/>
<keyword evidence="1" id="KW-0378">Hydrolase</keyword>
<dbReference type="GO" id="GO:0016747">
    <property type="term" value="F:acyltransferase activity, transferring groups other than amino-acyl groups"/>
    <property type="evidence" value="ECO:0007669"/>
    <property type="project" value="TreeGrafter"/>
</dbReference>
<dbReference type="InterPro" id="IPR029058">
    <property type="entry name" value="AB_hydrolase_fold"/>
</dbReference>
<dbReference type="GO" id="GO:0016787">
    <property type="term" value="F:hydrolase activity"/>
    <property type="evidence" value="ECO:0007669"/>
    <property type="project" value="UniProtKB-KW"/>
</dbReference>
<protein>
    <submittedName>
        <fullName evidence="1">S-formylglutathione hydrolase FrmB</fullName>
    </submittedName>
</protein>
<organism evidence="1">
    <name type="scientific">Nocardia globerula</name>
    <dbReference type="NCBI Taxonomy" id="1818"/>
    <lineage>
        <taxon>Bacteria</taxon>
        <taxon>Bacillati</taxon>
        <taxon>Actinomycetota</taxon>
        <taxon>Actinomycetes</taxon>
        <taxon>Mycobacteriales</taxon>
        <taxon>Nocardiaceae</taxon>
        <taxon>Nocardia</taxon>
    </lineage>
</organism>
<dbReference type="Gene3D" id="3.40.50.1820">
    <property type="entry name" value="alpha/beta hydrolase"/>
    <property type="match status" value="1"/>
</dbReference>
<dbReference type="SUPFAM" id="SSF53474">
    <property type="entry name" value="alpha/beta-Hydrolases"/>
    <property type="match status" value="1"/>
</dbReference>
<sequence length="340" mass="36052">MRGIRIARALIGAATAATVLFVVSSPAVAETGGPRVISAVPAEGRLVDVVVYSPSMDRGIPVQVLRPADTSTPAPTLYLLNGVDGGKNDATWSVRTDVPEFFADKHVNVVTPLDGAFSYYTDWLRPDPGLAQINDNNGVNRWTTFLTSELPHVIDEYFDTTGENALGGISMAGTSVLNLAMSAPTVYNSVASFSGCAMTSPGPGQDFVKVVVGIGGGNPENMWGPYNDPAWVAHDPVVNAEKLPRIPMYITTATGIPGPYDTLADPRIDNDVAVLAATLALGGGIEAATHFCTMQLAARTTTLGMDNIRYNIKPAGTHSWGYWQDDLHDSWPMFAASLGL</sequence>
<proteinExistence type="predicted"/>
<dbReference type="PANTHER" id="PTHR48098">
    <property type="entry name" value="ENTEROCHELIN ESTERASE-RELATED"/>
    <property type="match status" value="1"/>
</dbReference>